<feature type="coiled-coil region" evidence="1">
    <location>
        <begin position="284"/>
        <end position="311"/>
    </location>
</feature>
<feature type="region of interest" description="Disordered" evidence="2">
    <location>
        <begin position="28"/>
        <end position="50"/>
    </location>
</feature>
<dbReference type="PROSITE" id="PS51257">
    <property type="entry name" value="PROKAR_LIPOPROTEIN"/>
    <property type="match status" value="1"/>
</dbReference>
<organism evidence="3 4">
    <name type="scientific">Natranaerovirga hydrolytica</name>
    <dbReference type="NCBI Taxonomy" id="680378"/>
    <lineage>
        <taxon>Bacteria</taxon>
        <taxon>Bacillati</taxon>
        <taxon>Bacillota</taxon>
        <taxon>Clostridia</taxon>
        <taxon>Lachnospirales</taxon>
        <taxon>Natranaerovirgaceae</taxon>
        <taxon>Natranaerovirga</taxon>
    </lineage>
</organism>
<accession>A0A4R1MS11</accession>
<proteinExistence type="predicted"/>
<reference evidence="3 4" key="1">
    <citation type="submission" date="2019-03" db="EMBL/GenBank/DDBJ databases">
        <title>Genomic Encyclopedia of Type Strains, Phase IV (KMG-IV): sequencing the most valuable type-strain genomes for metagenomic binning, comparative biology and taxonomic classification.</title>
        <authorList>
            <person name="Goeker M."/>
        </authorList>
    </citation>
    <scope>NUCLEOTIDE SEQUENCE [LARGE SCALE GENOMIC DNA]</scope>
    <source>
        <strain evidence="3 4">DSM 24176</strain>
    </source>
</reference>
<evidence type="ECO:0000256" key="1">
    <source>
        <dbReference type="SAM" id="Coils"/>
    </source>
</evidence>
<protein>
    <submittedName>
        <fullName evidence="3">Uncharacterized protein</fullName>
    </submittedName>
</protein>
<evidence type="ECO:0000256" key="2">
    <source>
        <dbReference type="SAM" id="MobiDB-lite"/>
    </source>
</evidence>
<evidence type="ECO:0000313" key="4">
    <source>
        <dbReference type="Proteomes" id="UP000294545"/>
    </source>
</evidence>
<dbReference type="AlphaFoldDB" id="A0A4R1MS11"/>
<evidence type="ECO:0000313" key="3">
    <source>
        <dbReference type="EMBL" id="TCK92703.1"/>
    </source>
</evidence>
<dbReference type="RefSeq" id="WP_132282563.1">
    <property type="nucleotide sequence ID" value="NZ_SMGQ01000013.1"/>
</dbReference>
<keyword evidence="4" id="KW-1185">Reference proteome</keyword>
<name>A0A4R1MS11_9FIRM</name>
<sequence>MINKKIIAVVTLLMLMFVFVGCDEIENRDTSNNNLEEESPNDSIIDEEENDNDEEEIMLNFDLMVQENEELIEIIEYVDENISDVSKENASFMIEELEALQKNELTLLENEFYTDMAIQSNLMEVFQETLDIEALNESEDENIQPILEALHQKGFKVEIAEGVFYPMMDYNFYNPYSDYVTEDIKNYIEIMVIESNQVPAKDAALMIEWEEVINRALEMEAFINQYKDSNRIQEVEALYNRYVYFLLFGLDNTPLFDYSNNDMIEEVQQVYHTAIETQESSALLDLLEDYLEVIEQNNNQLTDEVVAYRNDVYENMTQR</sequence>
<feature type="compositionally biased region" description="Acidic residues" evidence="2">
    <location>
        <begin position="35"/>
        <end position="50"/>
    </location>
</feature>
<dbReference type="EMBL" id="SMGQ01000013">
    <property type="protein sequence ID" value="TCK92703.1"/>
    <property type="molecule type" value="Genomic_DNA"/>
</dbReference>
<keyword evidence="1" id="KW-0175">Coiled coil</keyword>
<dbReference type="Proteomes" id="UP000294545">
    <property type="component" value="Unassembled WGS sequence"/>
</dbReference>
<comment type="caution">
    <text evidence="3">The sequence shown here is derived from an EMBL/GenBank/DDBJ whole genome shotgun (WGS) entry which is preliminary data.</text>
</comment>
<dbReference type="OrthoDB" id="1707591at2"/>
<gene>
    <name evidence="3" type="ORF">EDC19_1858</name>
</gene>